<evidence type="ECO:0000313" key="18">
    <source>
        <dbReference type="Proteomes" id="UP001162162"/>
    </source>
</evidence>
<keyword evidence="7" id="KW-0862">Zinc</keyword>
<dbReference type="InterPro" id="IPR006133">
    <property type="entry name" value="DNA-dir_DNA_pol_B_exonuc"/>
</dbReference>
<comment type="catalytic activity">
    <reaction evidence="12 13">
        <text>DNA(n) + a 2'-deoxyribonucleoside 5'-triphosphate = DNA(n+1) + diphosphate</text>
        <dbReference type="Rhea" id="RHEA:22508"/>
        <dbReference type="Rhea" id="RHEA-COMP:17339"/>
        <dbReference type="Rhea" id="RHEA-COMP:17340"/>
        <dbReference type="ChEBI" id="CHEBI:33019"/>
        <dbReference type="ChEBI" id="CHEBI:61560"/>
        <dbReference type="ChEBI" id="CHEBI:173112"/>
        <dbReference type="EC" id="2.7.7.7"/>
    </reaction>
</comment>
<dbReference type="Gene3D" id="3.30.420.10">
    <property type="entry name" value="Ribonuclease H-like superfamily/Ribonuclease H"/>
    <property type="match status" value="1"/>
</dbReference>
<sequence>MSHKNHLRMRQQFGNPEVTRVPKCGGCGTSEKKKAPLNRSQQTFCDNSVKRRLSFSNNPRLQTTMIEEKVVCSLSPKDRKEHIIEEEKLLQNSQHINAFDSQNSNSKNNFQKDNLEKFEEGIFIEKSDNINKDEDQTTNSLSDSEDEISESFFRSSQSTNKHLCLPLTAAEKYDKETNYIAKEGSSKEFTNTDLHVTIYNKKNSNESSGSSSLDLLTPYQRVANAENINLSAFKENEENEYINKISDDLFSSGTSENQISLEETSKKLPENSYTASKFVITIPLKKAPSKGDVYKSLDLNKIPYVKEEMPFYSNVADVTGSVEVGYNVLKINSRTTMHFPEFESQTDSINTFRKFKLESLSSNLRWKKSNLKHTILKFCEDRSCIITPAKKPPSVELVKTWLREKSKTATTTVKKAAKIKVFLPTSPGHDGDDDDNTMDISLTLSPCTPSNSQSDASQKVIQNSLDSSQVPLSSSPDSPVLARRGKSYKKRQKKSLLPQSLTPSLRKSLLLSQDKSQLNQSCQITGVTANNTYGFDKSIENLQQARAVVEHQNLTLLVMELHIRTRVDFKPNPELDPICAIFYSVLNDVADNHPKASNSKGVVVINSLPLRSEINSTLLLDGAAIDCKIDYVSTEENLFTEFLKIINYWDPDIISGYEIEMLSWGYLIERANILGINLKPLVARTKDSSLRWKDEERQEDLKITGRIVLDVWRLMRHEIALQSYTFESIVYHILHKRVPHYSFRDLSFWWDHRSNVYRHRTAHYYLFRVVTILELFDKLDLIGRTSELARLFGIQFFEVLSRGSQFRVESMMLRLAKPLNYIPVSPSVQQRAKMKAPEYIALVLEPESKLYNDPVIVLDFQSLYPSIIIAYNYCFTTCVGRVECLGKNTPFEFGASQLRISKKRLEKLLKEDLLNFSPCGVGFVKKMVRDGILPRMLREILDTRLMVKNAMKENTDDQILQKVLHNRQLGLKLIANVTYGYTAANFSGRMPSVEVGDSVVSKGRETLQRAIEMVESTAEWGARVVYGDTDSLFVLVPGRSRERAFEVGKKIADAVTKANPDPIKLKMEKIYQPCILQTKKRYVGYMYESPDQKEPVYDAKGIETVRRDGCPAVSKMLEKCLRILFETKDVSFVKKYVLRQFNKIIAGRASIQDLTFAKEYRGAAGYRPGACVPALELARKWKAIDKRSEPRSGERVPYIIVSGPPGLPLIRLVRSPMDLLNDSSLRPNALYYITRVIIPPINRCFNLIGADLNTWFNQMPRKQIQYLPNSVSPAKRAPFPSTFPLQAV</sequence>
<feature type="compositionally biased region" description="Low complexity" evidence="14">
    <location>
        <begin position="464"/>
        <end position="481"/>
    </location>
</feature>
<keyword evidence="10" id="KW-0411">Iron-sulfur</keyword>
<dbReference type="EMBL" id="JAPWTK010000065">
    <property type="protein sequence ID" value="KAJ8952655.1"/>
    <property type="molecule type" value="Genomic_DNA"/>
</dbReference>
<keyword evidence="13" id="KW-0238">DNA-binding</keyword>
<evidence type="ECO:0000256" key="13">
    <source>
        <dbReference type="RuleBase" id="RU000442"/>
    </source>
</evidence>
<dbReference type="Pfam" id="PF00136">
    <property type="entry name" value="DNA_pol_B"/>
    <property type="match status" value="1"/>
</dbReference>
<dbReference type="GO" id="GO:0046872">
    <property type="term" value="F:metal ion binding"/>
    <property type="evidence" value="ECO:0007669"/>
    <property type="project" value="UniProtKB-KW"/>
</dbReference>
<dbReference type="PRINTS" id="PR00106">
    <property type="entry name" value="DNAPOLB"/>
</dbReference>
<dbReference type="InterPro" id="IPR036397">
    <property type="entry name" value="RNaseH_sf"/>
</dbReference>
<dbReference type="Gene3D" id="1.10.132.60">
    <property type="entry name" value="DNA polymerase family B, C-terminal domain"/>
    <property type="match status" value="1"/>
</dbReference>
<feature type="domain" description="DNA-directed DNA polymerase family B multifunctional" evidence="15">
    <location>
        <begin position="796"/>
        <end position="1247"/>
    </location>
</feature>
<feature type="region of interest" description="Disordered" evidence="14">
    <location>
        <begin position="127"/>
        <end position="154"/>
    </location>
</feature>
<evidence type="ECO:0000256" key="10">
    <source>
        <dbReference type="ARBA" id="ARBA00023014"/>
    </source>
</evidence>
<evidence type="ECO:0000256" key="1">
    <source>
        <dbReference type="ARBA" id="ARBA00001966"/>
    </source>
</evidence>
<dbReference type="SUPFAM" id="SSF53098">
    <property type="entry name" value="Ribonuclease H-like"/>
    <property type="match status" value="1"/>
</dbReference>
<dbReference type="InterPro" id="IPR017964">
    <property type="entry name" value="DNA-dir_DNA_pol_B_CS"/>
</dbReference>
<evidence type="ECO:0000259" key="16">
    <source>
        <dbReference type="Pfam" id="PF03104"/>
    </source>
</evidence>
<keyword evidence="11" id="KW-0234">DNA repair</keyword>
<keyword evidence="8 13" id="KW-0239">DNA-directed DNA polymerase</keyword>
<evidence type="ECO:0000256" key="12">
    <source>
        <dbReference type="ARBA" id="ARBA00049244"/>
    </source>
</evidence>
<dbReference type="Gene3D" id="1.10.287.690">
    <property type="entry name" value="Helix hairpin bin"/>
    <property type="match status" value="1"/>
</dbReference>
<reference evidence="17" key="1">
    <citation type="journal article" date="2023" name="Insect Mol. Biol.">
        <title>Genome sequencing provides insights into the evolution of gene families encoding plant cell wall-degrading enzymes in longhorned beetles.</title>
        <authorList>
            <person name="Shin N.R."/>
            <person name="Okamura Y."/>
            <person name="Kirsch R."/>
            <person name="Pauchet Y."/>
        </authorList>
    </citation>
    <scope>NUCLEOTIDE SEQUENCE</scope>
    <source>
        <strain evidence="17">AMC_N1</strain>
    </source>
</reference>
<evidence type="ECO:0000256" key="5">
    <source>
        <dbReference type="ARBA" id="ARBA00022723"/>
    </source>
</evidence>
<dbReference type="GO" id="GO:0016035">
    <property type="term" value="C:zeta DNA polymerase complex"/>
    <property type="evidence" value="ECO:0007669"/>
    <property type="project" value="InterPro"/>
</dbReference>
<dbReference type="InterPro" id="IPR043502">
    <property type="entry name" value="DNA/RNA_pol_sf"/>
</dbReference>
<comment type="cofactor">
    <cofactor evidence="1">
        <name>[4Fe-4S] cluster</name>
        <dbReference type="ChEBI" id="CHEBI:49883"/>
    </cofactor>
</comment>
<evidence type="ECO:0000256" key="9">
    <source>
        <dbReference type="ARBA" id="ARBA00023004"/>
    </source>
</evidence>
<keyword evidence="6" id="KW-0227">DNA damage</keyword>
<dbReference type="GO" id="GO:0003887">
    <property type="term" value="F:DNA-directed DNA polymerase activity"/>
    <property type="evidence" value="ECO:0007669"/>
    <property type="project" value="UniProtKB-KW"/>
</dbReference>
<dbReference type="CDD" id="cd05778">
    <property type="entry name" value="DNA_polB_zeta_exo"/>
    <property type="match status" value="1"/>
</dbReference>
<dbReference type="EC" id="2.7.7.7" evidence="13"/>
<evidence type="ECO:0000256" key="8">
    <source>
        <dbReference type="ARBA" id="ARBA00022932"/>
    </source>
</evidence>
<evidence type="ECO:0000256" key="7">
    <source>
        <dbReference type="ARBA" id="ARBA00022833"/>
    </source>
</evidence>
<evidence type="ECO:0000256" key="6">
    <source>
        <dbReference type="ARBA" id="ARBA00022763"/>
    </source>
</evidence>
<dbReference type="PANTHER" id="PTHR45812">
    <property type="entry name" value="DNA POLYMERASE ZETA CATALYTIC SUBUNIT"/>
    <property type="match status" value="1"/>
</dbReference>
<keyword evidence="9" id="KW-0408">Iron</keyword>
<dbReference type="FunFam" id="1.10.287.690:FF:000002">
    <property type="entry name" value="DNA polymerase zeta"/>
    <property type="match status" value="1"/>
</dbReference>
<comment type="similarity">
    <text evidence="2 13">Belongs to the DNA polymerase type-B family.</text>
</comment>
<dbReference type="InterPro" id="IPR006134">
    <property type="entry name" value="DNA-dir_DNA_pol_B_multi_dom"/>
</dbReference>
<dbReference type="Gene3D" id="3.90.1600.10">
    <property type="entry name" value="Palm domain of DNA polymerase"/>
    <property type="match status" value="1"/>
</dbReference>
<evidence type="ECO:0000256" key="11">
    <source>
        <dbReference type="ARBA" id="ARBA00023204"/>
    </source>
</evidence>
<accession>A0AAV8YMR3</accession>
<feature type="compositionally biased region" description="Polar residues" evidence="14">
    <location>
        <begin position="438"/>
        <end position="463"/>
    </location>
</feature>
<keyword evidence="3 13" id="KW-0808">Transferase</keyword>
<dbReference type="FunFam" id="1.10.132.60:FF:000005">
    <property type="entry name" value="Putative DNA polymerase zeta catalytic subunit"/>
    <property type="match status" value="1"/>
</dbReference>
<protein>
    <recommendedName>
        <fullName evidence="13">DNA polymerase</fullName>
        <ecNumber evidence="13">2.7.7.7</ecNumber>
    </recommendedName>
</protein>
<dbReference type="GO" id="GO:0006260">
    <property type="term" value="P:DNA replication"/>
    <property type="evidence" value="ECO:0007669"/>
    <property type="project" value="UniProtKB-KW"/>
</dbReference>
<dbReference type="InterPro" id="IPR006172">
    <property type="entry name" value="DNA-dir_DNA_pol_B"/>
</dbReference>
<proteinExistence type="inferred from homology"/>
<dbReference type="GO" id="GO:0042276">
    <property type="term" value="P:error-prone translesion synthesis"/>
    <property type="evidence" value="ECO:0007669"/>
    <property type="project" value="TreeGrafter"/>
</dbReference>
<gene>
    <name evidence="17" type="ORF">NQ318_020970</name>
</gene>
<dbReference type="InterPro" id="IPR030559">
    <property type="entry name" value="PolZ_Rev3"/>
</dbReference>
<dbReference type="CDD" id="cd05534">
    <property type="entry name" value="POLBc_zeta"/>
    <property type="match status" value="1"/>
</dbReference>
<dbReference type="SUPFAM" id="SSF56672">
    <property type="entry name" value="DNA/RNA polymerases"/>
    <property type="match status" value="1"/>
</dbReference>
<dbReference type="FunFam" id="3.30.420.10:FF:000024">
    <property type="entry name" value="DNA polymerase zeta catalytic subunit"/>
    <property type="match status" value="1"/>
</dbReference>
<dbReference type="SMART" id="SM00486">
    <property type="entry name" value="POLBc"/>
    <property type="match status" value="1"/>
</dbReference>
<evidence type="ECO:0000256" key="14">
    <source>
        <dbReference type="SAM" id="MobiDB-lite"/>
    </source>
</evidence>
<dbReference type="GO" id="GO:0000724">
    <property type="term" value="P:double-strand break repair via homologous recombination"/>
    <property type="evidence" value="ECO:0007669"/>
    <property type="project" value="TreeGrafter"/>
</dbReference>
<keyword evidence="13" id="KW-0235">DNA replication</keyword>
<keyword evidence="18" id="KW-1185">Reference proteome</keyword>
<organism evidence="17 18">
    <name type="scientific">Aromia moschata</name>
    <dbReference type="NCBI Taxonomy" id="1265417"/>
    <lineage>
        <taxon>Eukaryota</taxon>
        <taxon>Metazoa</taxon>
        <taxon>Ecdysozoa</taxon>
        <taxon>Arthropoda</taxon>
        <taxon>Hexapoda</taxon>
        <taxon>Insecta</taxon>
        <taxon>Pterygota</taxon>
        <taxon>Neoptera</taxon>
        <taxon>Endopterygota</taxon>
        <taxon>Coleoptera</taxon>
        <taxon>Polyphaga</taxon>
        <taxon>Cucujiformia</taxon>
        <taxon>Chrysomeloidea</taxon>
        <taxon>Cerambycidae</taxon>
        <taxon>Cerambycinae</taxon>
        <taxon>Callichromatini</taxon>
        <taxon>Aromia</taxon>
    </lineage>
</organism>
<evidence type="ECO:0000259" key="15">
    <source>
        <dbReference type="Pfam" id="PF00136"/>
    </source>
</evidence>
<feature type="domain" description="DNA-directed DNA polymerase family B exonuclease" evidence="16">
    <location>
        <begin position="524"/>
        <end position="728"/>
    </location>
</feature>
<feature type="region of interest" description="Disordered" evidence="14">
    <location>
        <begin position="423"/>
        <end position="497"/>
    </location>
</feature>
<keyword evidence="5" id="KW-0479">Metal-binding</keyword>
<dbReference type="Pfam" id="PF03104">
    <property type="entry name" value="DNA_pol_B_exo1"/>
    <property type="match status" value="1"/>
</dbReference>
<dbReference type="GO" id="GO:0051536">
    <property type="term" value="F:iron-sulfur cluster binding"/>
    <property type="evidence" value="ECO:0007669"/>
    <property type="project" value="UniProtKB-KW"/>
</dbReference>
<evidence type="ECO:0000256" key="3">
    <source>
        <dbReference type="ARBA" id="ARBA00022679"/>
    </source>
</evidence>
<dbReference type="GO" id="GO:0005634">
    <property type="term" value="C:nucleus"/>
    <property type="evidence" value="ECO:0007669"/>
    <property type="project" value="TreeGrafter"/>
</dbReference>
<dbReference type="GO" id="GO:0000166">
    <property type="term" value="F:nucleotide binding"/>
    <property type="evidence" value="ECO:0007669"/>
    <property type="project" value="InterPro"/>
</dbReference>
<dbReference type="InterPro" id="IPR023211">
    <property type="entry name" value="DNA_pol_palm_dom_sf"/>
</dbReference>
<comment type="caution">
    <text evidence="17">The sequence shown here is derived from an EMBL/GenBank/DDBJ whole genome shotgun (WGS) entry which is preliminary data.</text>
</comment>
<evidence type="ECO:0000256" key="2">
    <source>
        <dbReference type="ARBA" id="ARBA00005755"/>
    </source>
</evidence>
<dbReference type="GO" id="GO:0003677">
    <property type="term" value="F:DNA binding"/>
    <property type="evidence" value="ECO:0007669"/>
    <property type="project" value="UniProtKB-KW"/>
</dbReference>
<dbReference type="InterPro" id="IPR012337">
    <property type="entry name" value="RNaseH-like_sf"/>
</dbReference>
<keyword evidence="4 13" id="KW-0548">Nucleotidyltransferase</keyword>
<evidence type="ECO:0000256" key="4">
    <source>
        <dbReference type="ARBA" id="ARBA00022695"/>
    </source>
</evidence>
<dbReference type="Proteomes" id="UP001162162">
    <property type="component" value="Unassembled WGS sequence"/>
</dbReference>
<evidence type="ECO:0000313" key="17">
    <source>
        <dbReference type="EMBL" id="KAJ8952655.1"/>
    </source>
</evidence>
<dbReference type="InterPro" id="IPR042087">
    <property type="entry name" value="DNA_pol_B_thumb"/>
</dbReference>
<dbReference type="PROSITE" id="PS00116">
    <property type="entry name" value="DNA_POLYMERASE_B"/>
    <property type="match status" value="1"/>
</dbReference>
<feature type="compositionally biased region" description="Basic residues" evidence="14">
    <location>
        <begin position="483"/>
        <end position="494"/>
    </location>
</feature>
<dbReference type="PANTHER" id="PTHR45812:SF1">
    <property type="entry name" value="DNA POLYMERASE ZETA CATALYTIC SUBUNIT"/>
    <property type="match status" value="1"/>
</dbReference>
<name>A0AAV8YMR3_9CUCU</name>